<feature type="compositionally biased region" description="Low complexity" evidence="6">
    <location>
        <begin position="378"/>
        <end position="388"/>
    </location>
</feature>
<evidence type="ECO:0000256" key="4">
    <source>
        <dbReference type="ARBA" id="ARBA00023163"/>
    </source>
</evidence>
<reference evidence="8 9" key="1">
    <citation type="journal article" date="2023" name="Hortic Res">
        <title>Pangenome of water caltrop reveals structural variations and asymmetric subgenome divergence after allopolyploidization.</title>
        <authorList>
            <person name="Zhang X."/>
            <person name="Chen Y."/>
            <person name="Wang L."/>
            <person name="Yuan Y."/>
            <person name="Fang M."/>
            <person name="Shi L."/>
            <person name="Lu R."/>
            <person name="Comes H.P."/>
            <person name="Ma Y."/>
            <person name="Chen Y."/>
            <person name="Huang G."/>
            <person name="Zhou Y."/>
            <person name="Zheng Z."/>
            <person name="Qiu Y."/>
        </authorList>
    </citation>
    <scope>NUCLEOTIDE SEQUENCE [LARGE SCALE GENOMIC DNA]</scope>
    <source>
        <strain evidence="8">F231</strain>
    </source>
</reference>
<feature type="domain" description="Transcription initiation factor TFIID subunit 12" evidence="7">
    <location>
        <begin position="433"/>
        <end position="499"/>
    </location>
</feature>
<feature type="compositionally biased region" description="Low complexity" evidence="6">
    <location>
        <begin position="66"/>
        <end position="77"/>
    </location>
</feature>
<feature type="region of interest" description="Disordered" evidence="6">
    <location>
        <begin position="110"/>
        <end position="151"/>
    </location>
</feature>
<dbReference type="GO" id="GO:0046982">
    <property type="term" value="F:protein heterodimerization activity"/>
    <property type="evidence" value="ECO:0007669"/>
    <property type="project" value="InterPro"/>
</dbReference>
<dbReference type="InterPro" id="IPR003228">
    <property type="entry name" value="TFIID_TAF12_dom"/>
</dbReference>
<comment type="similarity">
    <text evidence="2">Belongs to the TAF12 family.</text>
</comment>
<dbReference type="CDD" id="cd07981">
    <property type="entry name" value="HFD_TAF12"/>
    <property type="match status" value="1"/>
</dbReference>
<dbReference type="SUPFAM" id="SSF47113">
    <property type="entry name" value="Histone-fold"/>
    <property type="match status" value="1"/>
</dbReference>
<accession>A0AAN7R9Y2</accession>
<dbReference type="PANTHER" id="PTHR12264">
    <property type="entry name" value="TRANSCRIPTION INITIATION FACTOR TFIID SUBUNIT 12"/>
    <property type="match status" value="1"/>
</dbReference>
<feature type="region of interest" description="Disordered" evidence="6">
    <location>
        <begin position="300"/>
        <end position="321"/>
    </location>
</feature>
<feature type="region of interest" description="Disordered" evidence="6">
    <location>
        <begin position="378"/>
        <end position="426"/>
    </location>
</feature>
<dbReference type="Proteomes" id="UP001346149">
    <property type="component" value="Unassembled WGS sequence"/>
</dbReference>
<dbReference type="GO" id="GO:0005669">
    <property type="term" value="C:transcription factor TFIID complex"/>
    <property type="evidence" value="ECO:0007669"/>
    <property type="project" value="InterPro"/>
</dbReference>
<sequence length="589" mass="64166">MADIPTSSNNSMHQVASVDPTTSTAAPITQNPNSGNPQIPSQSPSSSIDPNSQICSPSPSLPPLPQQQSLQQQQQQQNVAAMSSYPIPSNLQRSSSISGVNQIQQPYSLMRQQQQQQGGLYGFSGSQQQNNQQLQSSPQQQHQNQQQMVSGGLARSALVGQGGNLPMLSGTAAAAAAAAQMNLQSQMLNSARQRPGLVTASQFHMANSAGQPLSGMQSMGLMSQYNLTSPHRTNVGLPYAQQRINQGLMRPQLSQQSALNSPQVQNLQRFINSQSVLAQNGQQTMMQNSLLPQQQQWLKQTMSGPGSPSYHLQQQRQQQQQHPAIIQQQLVASSQQFNQNQMALNAQQLSQFVQQQSSLGHPQSHQLQQQQQQQQQAQLLQQQQQQPSPRMQVQGGQKSLSLTGSQPDATASGTTTQGGSSSQGTEATNQLLGKRKIQDLVSQVDPQGVLDPDVEDLLLEIADEFIHSVTAFACKLAKHRKSSTLESKDVLLHLEKNWGLTIPGFSSEGQKYKKKHMLTDLHKKRLDIIQALKDSDSVTNNGDIAKDAIRPGSDLPLGPNPNHLMRPSPSSDHLIALPMGSQMQHVTRF</sequence>
<dbReference type="GO" id="GO:0000124">
    <property type="term" value="C:SAGA complex"/>
    <property type="evidence" value="ECO:0007669"/>
    <property type="project" value="InterPro"/>
</dbReference>
<dbReference type="InterPro" id="IPR009072">
    <property type="entry name" value="Histone-fold"/>
</dbReference>
<protein>
    <recommendedName>
        <fullName evidence="7">Transcription initiation factor TFIID subunit 12 domain-containing protein</fullName>
    </recommendedName>
</protein>
<feature type="compositionally biased region" description="Low complexity" evidence="6">
    <location>
        <begin position="110"/>
        <end position="147"/>
    </location>
</feature>
<evidence type="ECO:0000256" key="1">
    <source>
        <dbReference type="ARBA" id="ARBA00004123"/>
    </source>
</evidence>
<keyword evidence="4" id="KW-0804">Transcription</keyword>
<organism evidence="8 9">
    <name type="scientific">Trapa natans</name>
    <name type="common">Water chestnut</name>
    <dbReference type="NCBI Taxonomy" id="22666"/>
    <lineage>
        <taxon>Eukaryota</taxon>
        <taxon>Viridiplantae</taxon>
        <taxon>Streptophyta</taxon>
        <taxon>Embryophyta</taxon>
        <taxon>Tracheophyta</taxon>
        <taxon>Spermatophyta</taxon>
        <taxon>Magnoliopsida</taxon>
        <taxon>eudicotyledons</taxon>
        <taxon>Gunneridae</taxon>
        <taxon>Pentapetalae</taxon>
        <taxon>rosids</taxon>
        <taxon>malvids</taxon>
        <taxon>Myrtales</taxon>
        <taxon>Lythraceae</taxon>
        <taxon>Trapa</taxon>
    </lineage>
</organism>
<dbReference type="Pfam" id="PF03847">
    <property type="entry name" value="TFIID_20kDa"/>
    <property type="match status" value="1"/>
</dbReference>
<name>A0AAN7R9Y2_TRANT</name>
<dbReference type="InterPro" id="IPR037794">
    <property type="entry name" value="TAF12"/>
</dbReference>
<gene>
    <name evidence="8" type="ORF">SAY86_031681</name>
</gene>
<feature type="compositionally biased region" description="Polar residues" evidence="6">
    <location>
        <begin position="1"/>
        <end position="29"/>
    </location>
</feature>
<keyword evidence="3" id="KW-0805">Transcription regulation</keyword>
<comment type="caution">
    <text evidence="8">The sequence shown here is derived from an EMBL/GenBank/DDBJ whole genome shotgun (WGS) entry which is preliminary data.</text>
</comment>
<evidence type="ECO:0000313" key="8">
    <source>
        <dbReference type="EMBL" id="KAK4791268.1"/>
    </source>
</evidence>
<dbReference type="AlphaFoldDB" id="A0AAN7R9Y2"/>
<dbReference type="GO" id="GO:0051123">
    <property type="term" value="P:RNA polymerase II preinitiation complex assembly"/>
    <property type="evidence" value="ECO:0007669"/>
    <property type="project" value="TreeGrafter"/>
</dbReference>
<evidence type="ECO:0000256" key="3">
    <source>
        <dbReference type="ARBA" id="ARBA00023015"/>
    </source>
</evidence>
<feature type="region of interest" description="Disordered" evidence="6">
    <location>
        <begin position="1"/>
        <end position="81"/>
    </location>
</feature>
<keyword evidence="9" id="KW-1185">Reference proteome</keyword>
<evidence type="ECO:0000256" key="5">
    <source>
        <dbReference type="ARBA" id="ARBA00023242"/>
    </source>
</evidence>
<feature type="compositionally biased region" description="Polar residues" evidence="6">
    <location>
        <begin position="300"/>
        <end position="312"/>
    </location>
</feature>
<dbReference type="GO" id="GO:0003677">
    <property type="term" value="F:DNA binding"/>
    <property type="evidence" value="ECO:0007669"/>
    <property type="project" value="TreeGrafter"/>
</dbReference>
<dbReference type="GO" id="GO:0017025">
    <property type="term" value="F:TBP-class protein binding"/>
    <property type="evidence" value="ECO:0007669"/>
    <property type="project" value="TreeGrafter"/>
</dbReference>
<keyword evidence="5" id="KW-0539">Nucleus</keyword>
<proteinExistence type="inferred from homology"/>
<comment type="subcellular location">
    <subcellularLocation>
        <location evidence="1">Nucleus</location>
    </subcellularLocation>
</comment>
<feature type="compositionally biased region" description="Low complexity" evidence="6">
    <location>
        <begin position="30"/>
        <end position="58"/>
    </location>
</feature>
<evidence type="ECO:0000256" key="2">
    <source>
        <dbReference type="ARBA" id="ARBA00007530"/>
    </source>
</evidence>
<evidence type="ECO:0000256" key="6">
    <source>
        <dbReference type="SAM" id="MobiDB-lite"/>
    </source>
</evidence>
<dbReference type="EMBL" id="JAXQNO010000009">
    <property type="protein sequence ID" value="KAK4791268.1"/>
    <property type="molecule type" value="Genomic_DNA"/>
</dbReference>
<dbReference type="FunFam" id="1.10.20.10:FF:000011">
    <property type="entry name" value="Transcription initiation factor TFIID subunit 12"/>
    <property type="match status" value="1"/>
</dbReference>
<dbReference type="PANTHER" id="PTHR12264:SF26">
    <property type="entry name" value="TRANSCRIPTION INITIATION FACTOR TFIID SUBUNIT 12B"/>
    <property type="match status" value="1"/>
</dbReference>
<feature type="compositionally biased region" description="Low complexity" evidence="6">
    <location>
        <begin position="412"/>
        <end position="425"/>
    </location>
</feature>
<evidence type="ECO:0000313" key="9">
    <source>
        <dbReference type="Proteomes" id="UP001346149"/>
    </source>
</evidence>
<feature type="compositionally biased region" description="Polar residues" evidence="6">
    <location>
        <begin position="389"/>
        <end position="411"/>
    </location>
</feature>
<evidence type="ECO:0000259" key="7">
    <source>
        <dbReference type="Pfam" id="PF03847"/>
    </source>
</evidence>
<dbReference type="Gene3D" id="1.10.20.10">
    <property type="entry name" value="Histone, subunit A"/>
    <property type="match status" value="1"/>
</dbReference>